<keyword evidence="1" id="KW-0812">Transmembrane</keyword>
<accession>A0A0R2TVX3</accession>
<keyword evidence="1" id="KW-1133">Transmembrane helix</keyword>
<keyword evidence="1" id="KW-0472">Membrane</keyword>
<protein>
    <submittedName>
        <fullName evidence="2">Uncharacterized protein</fullName>
    </submittedName>
</protein>
<dbReference type="Proteomes" id="UP000051213">
    <property type="component" value="Unassembled WGS sequence"/>
</dbReference>
<proteinExistence type="predicted"/>
<dbReference type="EMBL" id="LICA01000544">
    <property type="protein sequence ID" value="KRO91308.1"/>
    <property type="molecule type" value="Genomic_DNA"/>
</dbReference>
<evidence type="ECO:0000256" key="1">
    <source>
        <dbReference type="SAM" id="Phobius"/>
    </source>
</evidence>
<comment type="caution">
    <text evidence="2">The sequence shown here is derived from an EMBL/GenBank/DDBJ whole genome shotgun (WGS) entry which is preliminary data.</text>
</comment>
<reference evidence="2 3" key="1">
    <citation type="submission" date="2015-10" db="EMBL/GenBank/DDBJ databases">
        <title>Metagenome-Assembled Genomes uncover a global brackish microbiome.</title>
        <authorList>
            <person name="Hugerth L.W."/>
            <person name="Larsson J."/>
            <person name="Alneberg J."/>
            <person name="Lindh M.V."/>
            <person name="Legrand C."/>
            <person name="Pinhassi J."/>
            <person name="Andersson A.F."/>
        </authorList>
    </citation>
    <scope>NUCLEOTIDE SEQUENCE [LARGE SCALE GENOMIC DNA]</scope>
    <source>
        <strain evidence="2">BACL26 MAG-121220-bin70</strain>
    </source>
</reference>
<gene>
    <name evidence="2" type="ORF">ABS24_07875</name>
</gene>
<name>A0A0R2TVX3_9GAMM</name>
<dbReference type="AlphaFoldDB" id="A0A0R2TVX3"/>
<evidence type="ECO:0000313" key="3">
    <source>
        <dbReference type="Proteomes" id="UP000051213"/>
    </source>
</evidence>
<organism evidence="2 3">
    <name type="scientific">SAR92 bacterium BACL26 MAG-121220-bin70</name>
    <dbReference type="NCBI Taxonomy" id="1655626"/>
    <lineage>
        <taxon>Bacteria</taxon>
        <taxon>Pseudomonadati</taxon>
        <taxon>Pseudomonadota</taxon>
        <taxon>Gammaproteobacteria</taxon>
        <taxon>Cellvibrionales</taxon>
        <taxon>Porticoccaceae</taxon>
        <taxon>SAR92 clade</taxon>
    </lineage>
</organism>
<sequence>MLFLSLYAGVDLAESYATSGLKLKQAQCILLTADNGFSCNFWGGSGINTRLICIQIRRTSRALTILTVLLAVVVSLLKSYLIR</sequence>
<evidence type="ECO:0000313" key="2">
    <source>
        <dbReference type="EMBL" id="KRO91308.1"/>
    </source>
</evidence>
<feature type="transmembrane region" description="Helical" evidence="1">
    <location>
        <begin position="62"/>
        <end position="82"/>
    </location>
</feature>